<dbReference type="EMBL" id="WEGK01000009">
    <property type="protein sequence ID" value="MQY21219.1"/>
    <property type="molecule type" value="Genomic_DNA"/>
</dbReference>
<evidence type="ECO:0000313" key="3">
    <source>
        <dbReference type="Proteomes" id="UP000438448"/>
    </source>
</evidence>
<feature type="region of interest" description="Disordered" evidence="1">
    <location>
        <begin position="1"/>
        <end position="60"/>
    </location>
</feature>
<dbReference type="Proteomes" id="UP000438448">
    <property type="component" value="Unassembled WGS sequence"/>
</dbReference>
<accession>A0A7K0D667</accession>
<sequence>MNRTADNTPDTTPAAPPAERADLTAWRDRHELRRSNAAQPITNKRIYRRTTKHRKRDDDR</sequence>
<evidence type="ECO:0000313" key="2">
    <source>
        <dbReference type="EMBL" id="MQY21219.1"/>
    </source>
</evidence>
<dbReference type="AlphaFoldDB" id="A0A7K0D667"/>
<keyword evidence="3" id="KW-1185">Reference proteome</keyword>
<protein>
    <submittedName>
        <fullName evidence="2">Uncharacterized protein</fullName>
    </submittedName>
</protein>
<proteinExistence type="predicted"/>
<dbReference type="RefSeq" id="WP_153411909.1">
    <property type="nucleotide sequence ID" value="NZ_WEGK01000009.1"/>
</dbReference>
<name>A0A7K0D667_9NOCA</name>
<reference evidence="2 3" key="1">
    <citation type="submission" date="2019-10" db="EMBL/GenBank/DDBJ databases">
        <title>Nocardia macrotermitis sp. nov. and Nocardia aurantia sp. nov., isolated from the gut of fungus growing-termite Macrotermes natalensis.</title>
        <authorList>
            <person name="Benndorf R."/>
            <person name="Schwitalla J."/>
            <person name="Martin K."/>
            <person name="De Beer W."/>
            <person name="Kaster A.-K."/>
            <person name="Vollmers J."/>
            <person name="Poulsen M."/>
            <person name="Beemelmanns C."/>
        </authorList>
    </citation>
    <scope>NUCLEOTIDE SEQUENCE [LARGE SCALE GENOMIC DNA]</scope>
    <source>
        <strain evidence="2 3">RB20</strain>
    </source>
</reference>
<evidence type="ECO:0000256" key="1">
    <source>
        <dbReference type="SAM" id="MobiDB-lite"/>
    </source>
</evidence>
<feature type="compositionally biased region" description="Low complexity" evidence="1">
    <location>
        <begin position="1"/>
        <end position="13"/>
    </location>
</feature>
<comment type="caution">
    <text evidence="2">The sequence shown here is derived from an EMBL/GenBank/DDBJ whole genome shotgun (WGS) entry which is preliminary data.</text>
</comment>
<organism evidence="2 3">
    <name type="scientific">Nocardia macrotermitis</name>
    <dbReference type="NCBI Taxonomy" id="2585198"/>
    <lineage>
        <taxon>Bacteria</taxon>
        <taxon>Bacillati</taxon>
        <taxon>Actinomycetota</taxon>
        <taxon>Actinomycetes</taxon>
        <taxon>Mycobacteriales</taxon>
        <taxon>Nocardiaceae</taxon>
        <taxon>Nocardia</taxon>
    </lineage>
</organism>
<feature type="compositionally biased region" description="Basic residues" evidence="1">
    <location>
        <begin position="45"/>
        <end position="60"/>
    </location>
</feature>
<gene>
    <name evidence="2" type="ORF">NRB20_43290</name>
</gene>
<feature type="compositionally biased region" description="Basic and acidic residues" evidence="1">
    <location>
        <begin position="19"/>
        <end position="34"/>
    </location>
</feature>